<dbReference type="EMBL" id="KZ805323">
    <property type="protein sequence ID" value="PVI04201.1"/>
    <property type="molecule type" value="Genomic_DNA"/>
</dbReference>
<feature type="signal peptide" evidence="1">
    <location>
        <begin position="1"/>
        <end position="17"/>
    </location>
</feature>
<accession>A0A2V1E1A5</accession>
<keyword evidence="3" id="KW-1185">Reference proteome</keyword>
<feature type="chain" id="PRO_5016069342" evidence="1">
    <location>
        <begin position="18"/>
        <end position="116"/>
    </location>
</feature>
<dbReference type="AlphaFoldDB" id="A0A2V1E1A5"/>
<evidence type="ECO:0000313" key="2">
    <source>
        <dbReference type="EMBL" id="PVI04201.1"/>
    </source>
</evidence>
<organism evidence="2 3">
    <name type="scientific">Periconia macrospinosa</name>
    <dbReference type="NCBI Taxonomy" id="97972"/>
    <lineage>
        <taxon>Eukaryota</taxon>
        <taxon>Fungi</taxon>
        <taxon>Dikarya</taxon>
        <taxon>Ascomycota</taxon>
        <taxon>Pezizomycotina</taxon>
        <taxon>Dothideomycetes</taxon>
        <taxon>Pleosporomycetidae</taxon>
        <taxon>Pleosporales</taxon>
        <taxon>Massarineae</taxon>
        <taxon>Periconiaceae</taxon>
        <taxon>Periconia</taxon>
    </lineage>
</organism>
<dbReference type="Proteomes" id="UP000244855">
    <property type="component" value="Unassembled WGS sequence"/>
</dbReference>
<reference evidence="2 3" key="1">
    <citation type="journal article" date="2018" name="Sci. Rep.">
        <title>Comparative genomics provides insights into the lifestyle and reveals functional heterogeneity of dark septate endophytic fungi.</title>
        <authorList>
            <person name="Knapp D.G."/>
            <person name="Nemeth J.B."/>
            <person name="Barry K."/>
            <person name="Hainaut M."/>
            <person name="Henrissat B."/>
            <person name="Johnson J."/>
            <person name="Kuo A."/>
            <person name="Lim J.H.P."/>
            <person name="Lipzen A."/>
            <person name="Nolan M."/>
            <person name="Ohm R.A."/>
            <person name="Tamas L."/>
            <person name="Grigoriev I.V."/>
            <person name="Spatafora J.W."/>
            <person name="Nagy L.G."/>
            <person name="Kovacs G.M."/>
        </authorList>
    </citation>
    <scope>NUCLEOTIDE SEQUENCE [LARGE SCALE GENOMIC DNA]</scope>
    <source>
        <strain evidence="2 3">DSE2036</strain>
    </source>
</reference>
<keyword evidence="1" id="KW-0732">Signal</keyword>
<gene>
    <name evidence="2" type="ORF">DM02DRAFT_693274</name>
</gene>
<name>A0A2V1E1A5_9PLEO</name>
<evidence type="ECO:0000256" key="1">
    <source>
        <dbReference type="SAM" id="SignalP"/>
    </source>
</evidence>
<sequence length="116" mass="12491">MLFLLSFTTLLLQTALAAPLANPTPSQQPQPLAKSVVSATQSTICTSEPILSPESTPEDVTIEGTIQSKKTSAYLNIANASTSYKLLSFRATGTRRRGGLRAIQLLRRRRAVMDGS</sequence>
<protein>
    <submittedName>
        <fullName evidence="2">Uncharacterized protein</fullName>
    </submittedName>
</protein>
<proteinExistence type="predicted"/>
<evidence type="ECO:0000313" key="3">
    <source>
        <dbReference type="Proteomes" id="UP000244855"/>
    </source>
</evidence>